<keyword evidence="1" id="KW-0472">Membrane</keyword>
<keyword evidence="1" id="KW-0812">Transmembrane</keyword>
<dbReference type="PATRIC" id="fig|28229.4.peg.1247"/>
<feature type="transmembrane region" description="Helical" evidence="1">
    <location>
        <begin position="171"/>
        <end position="194"/>
    </location>
</feature>
<reference evidence="3 4" key="1">
    <citation type="submission" date="2014-08" db="EMBL/GenBank/DDBJ databases">
        <title>Genomic and Phenotypic Diversity of Colwellia psychrerythraea strains from Disparate Marine Basins.</title>
        <authorList>
            <person name="Techtmann S.M."/>
            <person name="Stelling S.C."/>
            <person name="Utturkar S.M."/>
            <person name="Alshibli N."/>
            <person name="Harris A."/>
            <person name="Brown S.D."/>
            <person name="Hazen T.C."/>
        </authorList>
    </citation>
    <scope>NUCLEOTIDE SEQUENCE [LARGE SCALE GENOMIC DNA]</scope>
    <source>
        <strain evidence="3 4">ND2E</strain>
    </source>
</reference>
<feature type="domain" description="Inner membrane protein YejM N-terminal" evidence="2">
    <location>
        <begin position="7"/>
        <end position="243"/>
    </location>
</feature>
<dbReference type="AlphaFoldDB" id="A0A099KVP2"/>
<dbReference type="OrthoDB" id="236686at2"/>
<sequence>MVSFDTKSYSKKLLHLISWSHWFTFFNILAAIALSSYYLFSEAAPTTLFGQVYLVTTWVSHIAFLTFMSFVLVLFPLTLILPHTKFIRTSGSIIFTIGLLLLVLDGFIYSRLGYHLNASSSAQIISLIQEIAKENNLLYTFIGALAIVILGFEFVVSNYAWKHLKQLQKTIFARFVIFGLVLSFFFSHVSHIWADANLNYDILRQDTVLPLSYPATAKTLLTKYGLFNIEDYIERKNSPLSFSHAIPTYPTIEPGLCLSENENKAPTNSTFLILTEQQVSIPQLNQFINRASATSLHLTNNIDTGLNDDAWFNLLYSLPSIYQDDILKQGIKPLLFQRIEQQALSTSLTVISDDFSPSSLQDTAEEGTVTANDTVIEPRWFEALFSDITKLENVSSLLFADKLNNKAPGLHIIYFKNSLATDANKAAKNNNQYQFELFIDALLLAQKQKVKKDIIWISSIGNLNDETRLNTKPALFIYPQTGKTTHTDLSFNTSNMDLQPTLMKQWLACNVSGNNNGSDLSTLNKDRVIANTTDKGIIIFDKDKSVFVDQNGNFQSYSRQFSSPITVNEDFPLMIDGVHFIKLFSQADKLKSSQ</sequence>
<feature type="transmembrane region" description="Helical" evidence="1">
    <location>
        <begin position="137"/>
        <end position="159"/>
    </location>
</feature>
<evidence type="ECO:0000313" key="3">
    <source>
        <dbReference type="EMBL" id="KGJ93723.1"/>
    </source>
</evidence>
<dbReference type="InterPro" id="IPR012159">
    <property type="entry name" value="YejM-like"/>
</dbReference>
<keyword evidence="1" id="KW-1133">Transmembrane helix</keyword>
<feature type="transmembrane region" description="Helical" evidence="1">
    <location>
        <begin position="21"/>
        <end position="40"/>
    </location>
</feature>
<name>A0A099KVP2_COLPS</name>
<feature type="transmembrane region" description="Helical" evidence="1">
    <location>
        <begin position="93"/>
        <end position="112"/>
    </location>
</feature>
<comment type="caution">
    <text evidence="3">The sequence shown here is derived from an EMBL/GenBank/DDBJ whole genome shotgun (WGS) entry which is preliminary data.</text>
</comment>
<evidence type="ECO:0000259" key="2">
    <source>
        <dbReference type="Pfam" id="PF11893"/>
    </source>
</evidence>
<protein>
    <submittedName>
        <fullName evidence="3">Putative Membrane sulfatase</fullName>
    </submittedName>
</protein>
<evidence type="ECO:0000256" key="1">
    <source>
        <dbReference type="SAM" id="Phobius"/>
    </source>
</evidence>
<evidence type="ECO:0000313" key="4">
    <source>
        <dbReference type="Proteomes" id="UP000029843"/>
    </source>
</evidence>
<dbReference type="InterPro" id="IPR024588">
    <property type="entry name" value="YejM_N"/>
</dbReference>
<dbReference type="RefSeq" id="WP_033093005.1">
    <property type="nucleotide sequence ID" value="NZ_JQED01000008.1"/>
</dbReference>
<dbReference type="EMBL" id="JQED01000008">
    <property type="protein sequence ID" value="KGJ93723.1"/>
    <property type="molecule type" value="Genomic_DNA"/>
</dbReference>
<accession>A0A099KVP2</accession>
<proteinExistence type="predicted"/>
<feature type="transmembrane region" description="Helical" evidence="1">
    <location>
        <begin position="60"/>
        <end position="81"/>
    </location>
</feature>
<dbReference type="PIRSF" id="PIRSF004950">
    <property type="entry name" value="Mmb_sulf_HI0842"/>
    <property type="match status" value="1"/>
</dbReference>
<organism evidence="3 4">
    <name type="scientific">Colwellia psychrerythraea</name>
    <name type="common">Vibrio psychroerythus</name>
    <dbReference type="NCBI Taxonomy" id="28229"/>
    <lineage>
        <taxon>Bacteria</taxon>
        <taxon>Pseudomonadati</taxon>
        <taxon>Pseudomonadota</taxon>
        <taxon>Gammaproteobacteria</taxon>
        <taxon>Alteromonadales</taxon>
        <taxon>Colwelliaceae</taxon>
        <taxon>Colwellia</taxon>
    </lineage>
</organism>
<dbReference type="Pfam" id="PF11893">
    <property type="entry name" value="DUF3413"/>
    <property type="match status" value="1"/>
</dbReference>
<gene>
    <name evidence="3" type="ORF">ND2E_2216</name>
</gene>
<dbReference type="Proteomes" id="UP000029843">
    <property type="component" value="Unassembled WGS sequence"/>
</dbReference>